<dbReference type="InterPro" id="IPR042087">
    <property type="entry name" value="DNA_pol_B_thumb"/>
</dbReference>
<dbReference type="GO" id="GO:0003887">
    <property type="term" value="F:DNA-directed DNA polymerase activity"/>
    <property type="evidence" value="ECO:0007669"/>
    <property type="project" value="UniProtKB-KW"/>
</dbReference>
<feature type="compositionally biased region" description="Polar residues" evidence="15">
    <location>
        <begin position="2188"/>
        <end position="2203"/>
    </location>
</feature>
<dbReference type="GO" id="GO:0016035">
    <property type="term" value="C:zeta DNA polymerase complex"/>
    <property type="evidence" value="ECO:0007669"/>
    <property type="project" value="InterPro"/>
</dbReference>
<feature type="compositionally biased region" description="Low complexity" evidence="15">
    <location>
        <begin position="1916"/>
        <end position="1932"/>
    </location>
</feature>
<feature type="compositionally biased region" description="Polar residues" evidence="15">
    <location>
        <begin position="1147"/>
        <end position="1159"/>
    </location>
</feature>
<dbReference type="KEGG" id="lak:106157871"/>
<evidence type="ECO:0000259" key="19">
    <source>
        <dbReference type="Pfam" id="PF24055"/>
    </source>
</evidence>
<proteinExistence type="inferred from homology"/>
<evidence type="ECO:0000256" key="15">
    <source>
        <dbReference type="SAM" id="MobiDB-lite"/>
    </source>
</evidence>
<evidence type="ECO:0000259" key="16">
    <source>
        <dbReference type="Pfam" id="PF00136"/>
    </source>
</evidence>
<dbReference type="CDD" id="cd05534">
    <property type="entry name" value="POLBc_zeta"/>
    <property type="match status" value="1"/>
</dbReference>
<feature type="region of interest" description="Disordered" evidence="15">
    <location>
        <begin position="1802"/>
        <end position="1823"/>
    </location>
</feature>
<evidence type="ECO:0000256" key="4">
    <source>
        <dbReference type="ARBA" id="ARBA00021589"/>
    </source>
</evidence>
<dbReference type="SUPFAM" id="SSF53098">
    <property type="entry name" value="Ribonuclease H-like"/>
    <property type="match status" value="1"/>
</dbReference>
<keyword evidence="21" id="KW-1185">Reference proteome</keyword>
<dbReference type="InterPro" id="IPR025687">
    <property type="entry name" value="Znf-C4pol"/>
</dbReference>
<evidence type="ECO:0000256" key="2">
    <source>
        <dbReference type="ARBA" id="ARBA00005755"/>
    </source>
</evidence>
<dbReference type="InterPro" id="IPR017964">
    <property type="entry name" value="DNA-dir_DNA_pol_B_CS"/>
</dbReference>
<feature type="region of interest" description="Disordered" evidence="15">
    <location>
        <begin position="2227"/>
        <end position="2247"/>
    </location>
</feature>
<feature type="compositionally biased region" description="Polar residues" evidence="15">
    <location>
        <begin position="2144"/>
        <end position="2175"/>
    </location>
</feature>
<dbReference type="InterPro" id="IPR056447">
    <property type="entry name" value="REV3_N"/>
</dbReference>
<feature type="region of interest" description="Disordered" evidence="15">
    <location>
        <begin position="883"/>
        <end position="907"/>
    </location>
</feature>
<dbReference type="GO" id="GO:0000724">
    <property type="term" value="P:double-strand break repair via homologous recombination"/>
    <property type="evidence" value="ECO:0007669"/>
    <property type="project" value="TreeGrafter"/>
</dbReference>
<feature type="compositionally biased region" description="Basic and acidic residues" evidence="15">
    <location>
        <begin position="2176"/>
        <end position="2187"/>
    </location>
</feature>
<evidence type="ECO:0000256" key="7">
    <source>
        <dbReference type="ARBA" id="ARBA00022723"/>
    </source>
</evidence>
<evidence type="ECO:0000313" key="22">
    <source>
        <dbReference type="RefSeq" id="XP_013389112.1"/>
    </source>
</evidence>
<dbReference type="InterPro" id="IPR006133">
    <property type="entry name" value="DNA-dir_DNA_pol_B_exonuc"/>
</dbReference>
<name>A0A1S3HSU5_LINAN</name>
<dbReference type="Pfam" id="PF03104">
    <property type="entry name" value="DNA_pol_B_exo1"/>
    <property type="match status" value="1"/>
</dbReference>
<feature type="compositionally biased region" description="Polar residues" evidence="15">
    <location>
        <begin position="2745"/>
        <end position="2754"/>
    </location>
</feature>
<dbReference type="OrthoDB" id="2414538at2759"/>
<evidence type="ECO:0000313" key="21">
    <source>
        <dbReference type="Proteomes" id="UP000085678"/>
    </source>
</evidence>
<feature type="region of interest" description="Disordered" evidence="15">
    <location>
        <begin position="1243"/>
        <end position="1310"/>
    </location>
</feature>
<keyword evidence="6" id="KW-0548">Nucleotidyltransferase</keyword>
<feature type="region of interest" description="Disordered" evidence="15">
    <location>
        <begin position="852"/>
        <end position="871"/>
    </location>
</feature>
<dbReference type="Gene3D" id="3.30.420.10">
    <property type="entry name" value="Ribonuclease H-like superfamily/Ribonuclease H"/>
    <property type="match status" value="1"/>
</dbReference>
<dbReference type="PRINTS" id="PR00106">
    <property type="entry name" value="DNAPOLB"/>
</dbReference>
<feature type="region of interest" description="Disordered" evidence="15">
    <location>
        <begin position="743"/>
        <end position="764"/>
    </location>
</feature>
<dbReference type="GO" id="GO:0051536">
    <property type="term" value="F:iron-sulfur cluster binding"/>
    <property type="evidence" value="ECO:0007669"/>
    <property type="project" value="UniProtKB-KW"/>
</dbReference>
<keyword evidence="5" id="KW-0808">Transferase</keyword>
<dbReference type="GO" id="GO:0005634">
    <property type="term" value="C:nucleus"/>
    <property type="evidence" value="ECO:0007669"/>
    <property type="project" value="TreeGrafter"/>
</dbReference>
<feature type="region of interest" description="Disordered" evidence="15">
    <location>
        <begin position="2678"/>
        <end position="2756"/>
    </location>
</feature>
<feature type="domain" description="DNA-directed DNA polymerase family B exonuclease" evidence="17">
    <location>
        <begin position="2942"/>
        <end position="3066"/>
    </location>
</feature>
<keyword evidence="8" id="KW-0227">DNA damage</keyword>
<feature type="region of interest" description="Disordered" evidence="15">
    <location>
        <begin position="2775"/>
        <end position="2794"/>
    </location>
</feature>
<evidence type="ECO:0000256" key="11">
    <source>
        <dbReference type="ARBA" id="ARBA00023004"/>
    </source>
</evidence>
<dbReference type="Pfam" id="PF00136">
    <property type="entry name" value="DNA_pol_B"/>
    <property type="match status" value="1"/>
</dbReference>
<feature type="compositionally biased region" description="Polar residues" evidence="15">
    <location>
        <begin position="706"/>
        <end position="726"/>
    </location>
</feature>
<dbReference type="FunCoup" id="A0A1S3HSU5">
    <property type="interactions" value="1935"/>
</dbReference>
<dbReference type="InterPro" id="IPR006172">
    <property type="entry name" value="DNA-dir_DNA_pol_B"/>
</dbReference>
<feature type="region of interest" description="Disordered" evidence="15">
    <location>
        <begin position="433"/>
        <end position="485"/>
    </location>
</feature>
<feature type="region of interest" description="Disordered" evidence="15">
    <location>
        <begin position="193"/>
        <end position="226"/>
    </location>
</feature>
<dbReference type="FunFam" id="1.10.132.60:FF:000005">
    <property type="entry name" value="Putative DNA polymerase zeta catalytic subunit"/>
    <property type="match status" value="1"/>
</dbReference>
<feature type="region of interest" description="Disordered" evidence="15">
    <location>
        <begin position="977"/>
        <end position="997"/>
    </location>
</feature>
<feature type="region of interest" description="Disordered" evidence="15">
    <location>
        <begin position="2354"/>
        <end position="2420"/>
    </location>
</feature>
<feature type="region of interest" description="Disordered" evidence="15">
    <location>
        <begin position="521"/>
        <end position="558"/>
    </location>
</feature>
<dbReference type="PANTHER" id="PTHR45812">
    <property type="entry name" value="DNA POLYMERASE ZETA CATALYTIC SUBUNIT"/>
    <property type="match status" value="1"/>
</dbReference>
<reference evidence="22" key="1">
    <citation type="submission" date="2025-08" db="UniProtKB">
        <authorList>
            <consortium name="RefSeq"/>
        </authorList>
    </citation>
    <scope>IDENTIFICATION</scope>
    <source>
        <tissue evidence="22">Gonads</tissue>
    </source>
</reference>
<feature type="region of interest" description="Disordered" evidence="15">
    <location>
        <begin position="1056"/>
        <end position="1101"/>
    </location>
</feature>
<evidence type="ECO:0000256" key="8">
    <source>
        <dbReference type="ARBA" id="ARBA00022763"/>
    </source>
</evidence>
<feature type="region of interest" description="Disordered" evidence="15">
    <location>
        <begin position="2289"/>
        <end position="2332"/>
    </location>
</feature>
<comment type="similarity">
    <text evidence="2">Belongs to the DNA polymerase type-B family.</text>
</comment>
<dbReference type="InterPro" id="IPR036397">
    <property type="entry name" value="RNaseH_sf"/>
</dbReference>
<comment type="cofactor">
    <cofactor evidence="1">
        <name>[4Fe-4S] cluster</name>
        <dbReference type="ChEBI" id="CHEBI:49883"/>
    </cofactor>
</comment>
<dbReference type="Pfam" id="PF14260">
    <property type="entry name" value="zf-C4pol"/>
    <property type="match status" value="1"/>
</dbReference>
<feature type="domain" description="DNA polymerase zeta catalytic subunit N-terminal" evidence="20">
    <location>
        <begin position="9"/>
        <end position="63"/>
    </location>
</feature>
<feature type="compositionally biased region" description="Basic and acidic residues" evidence="15">
    <location>
        <begin position="1290"/>
        <end position="1300"/>
    </location>
</feature>
<feature type="region of interest" description="Disordered" evidence="15">
    <location>
        <begin position="288"/>
        <end position="313"/>
    </location>
</feature>
<evidence type="ECO:0000256" key="10">
    <source>
        <dbReference type="ARBA" id="ARBA00022932"/>
    </source>
</evidence>
<feature type="compositionally biased region" description="Basic and acidic residues" evidence="15">
    <location>
        <begin position="859"/>
        <end position="871"/>
    </location>
</feature>
<dbReference type="GO" id="GO:0046872">
    <property type="term" value="F:metal ion binding"/>
    <property type="evidence" value="ECO:0007669"/>
    <property type="project" value="UniProtKB-KW"/>
</dbReference>
<dbReference type="PANTHER" id="PTHR45812:SF1">
    <property type="entry name" value="DNA POLYMERASE ZETA CATALYTIC SUBUNIT"/>
    <property type="match status" value="1"/>
</dbReference>
<feature type="compositionally biased region" description="Basic and acidic residues" evidence="15">
    <location>
        <begin position="2678"/>
        <end position="2687"/>
    </location>
</feature>
<feature type="compositionally biased region" description="Basic and acidic residues" evidence="15">
    <location>
        <begin position="755"/>
        <end position="764"/>
    </location>
</feature>
<keyword evidence="10" id="KW-0239">DNA-directed DNA polymerase</keyword>
<dbReference type="PROSITE" id="PS00116">
    <property type="entry name" value="DNA_POLYMERASE_B"/>
    <property type="match status" value="1"/>
</dbReference>
<organism evidence="21 22">
    <name type="scientific">Lingula anatina</name>
    <name type="common">Brachiopod</name>
    <name type="synonym">Lingula unguis</name>
    <dbReference type="NCBI Taxonomy" id="7574"/>
    <lineage>
        <taxon>Eukaryota</taxon>
        <taxon>Metazoa</taxon>
        <taxon>Spiralia</taxon>
        <taxon>Lophotrochozoa</taxon>
        <taxon>Brachiopoda</taxon>
        <taxon>Linguliformea</taxon>
        <taxon>Lingulata</taxon>
        <taxon>Lingulida</taxon>
        <taxon>Linguloidea</taxon>
        <taxon>Lingulidae</taxon>
        <taxon>Lingula</taxon>
    </lineage>
</organism>
<dbReference type="InterPro" id="IPR056435">
    <property type="entry name" value="DPOD/Z_N"/>
</dbReference>
<dbReference type="InterPro" id="IPR023211">
    <property type="entry name" value="DNA_pol_palm_dom_sf"/>
</dbReference>
<dbReference type="Pfam" id="PF24065">
    <property type="entry name" value="REV3_N"/>
    <property type="match status" value="1"/>
</dbReference>
<keyword evidence="11" id="KW-0408">Iron</keyword>
<dbReference type="GO" id="GO:0003677">
    <property type="term" value="F:DNA binding"/>
    <property type="evidence" value="ECO:0007669"/>
    <property type="project" value="InterPro"/>
</dbReference>
<evidence type="ECO:0000259" key="20">
    <source>
        <dbReference type="Pfam" id="PF24065"/>
    </source>
</evidence>
<dbReference type="GO" id="GO:0042276">
    <property type="term" value="P:error-prone translesion synthesis"/>
    <property type="evidence" value="ECO:0007669"/>
    <property type="project" value="TreeGrafter"/>
</dbReference>
<dbReference type="RefSeq" id="XP_013389112.1">
    <property type="nucleotide sequence ID" value="XM_013533658.1"/>
</dbReference>
<dbReference type="SMART" id="SM00486">
    <property type="entry name" value="POLBc"/>
    <property type="match status" value="1"/>
</dbReference>
<dbReference type="InterPro" id="IPR012337">
    <property type="entry name" value="RNaseH-like_sf"/>
</dbReference>
<feature type="compositionally biased region" description="Basic and acidic residues" evidence="15">
    <location>
        <begin position="1251"/>
        <end position="1261"/>
    </location>
</feature>
<feature type="compositionally biased region" description="Basic and acidic residues" evidence="15">
    <location>
        <begin position="200"/>
        <end position="209"/>
    </location>
</feature>
<feature type="region of interest" description="Disordered" evidence="15">
    <location>
        <begin position="1916"/>
        <end position="1946"/>
    </location>
</feature>
<feature type="domain" description="DNA polymerase delta/zeta catalytic subunit N-terminal" evidence="19">
    <location>
        <begin position="64"/>
        <end position="141"/>
    </location>
</feature>
<evidence type="ECO:0000256" key="3">
    <source>
        <dbReference type="ARBA" id="ARBA00012417"/>
    </source>
</evidence>
<dbReference type="Proteomes" id="UP000085678">
    <property type="component" value="Unplaced"/>
</dbReference>
<keyword evidence="13" id="KW-0234">DNA repair</keyword>
<evidence type="ECO:0000256" key="13">
    <source>
        <dbReference type="ARBA" id="ARBA00023204"/>
    </source>
</evidence>
<feature type="compositionally biased region" description="Low complexity" evidence="15">
    <location>
        <begin position="986"/>
        <end position="997"/>
    </location>
</feature>
<feature type="compositionally biased region" description="Low complexity" evidence="15">
    <location>
        <begin position="2313"/>
        <end position="2327"/>
    </location>
</feature>
<dbReference type="InterPro" id="IPR043502">
    <property type="entry name" value="DNA/RNA_pol_sf"/>
</dbReference>
<evidence type="ECO:0000256" key="14">
    <source>
        <dbReference type="ARBA" id="ARBA00049244"/>
    </source>
</evidence>
<dbReference type="Gene3D" id="1.10.287.690">
    <property type="entry name" value="Helix hairpin bin"/>
    <property type="match status" value="1"/>
</dbReference>
<feature type="region of interest" description="Disordered" evidence="15">
    <location>
        <begin position="1131"/>
        <end position="1159"/>
    </location>
</feature>
<dbReference type="Pfam" id="PF24055">
    <property type="entry name" value="POL3_N"/>
    <property type="match status" value="1"/>
</dbReference>
<feature type="compositionally biased region" description="Polar residues" evidence="15">
    <location>
        <begin position="743"/>
        <end position="754"/>
    </location>
</feature>
<dbReference type="InParanoid" id="A0A1S3HSU5"/>
<feature type="region of interest" description="Disordered" evidence="15">
    <location>
        <begin position="630"/>
        <end position="727"/>
    </location>
</feature>
<dbReference type="SUPFAM" id="SSF56672">
    <property type="entry name" value="DNA/RNA polymerases"/>
    <property type="match status" value="1"/>
</dbReference>
<feature type="region of interest" description="Disordered" evidence="15">
    <location>
        <begin position="2923"/>
        <end position="2942"/>
    </location>
</feature>
<dbReference type="GO" id="GO:0000166">
    <property type="term" value="F:nucleotide binding"/>
    <property type="evidence" value="ECO:0007669"/>
    <property type="project" value="InterPro"/>
</dbReference>
<evidence type="ECO:0000259" key="17">
    <source>
        <dbReference type="Pfam" id="PF03104"/>
    </source>
</evidence>
<sequence length="3711" mass="413384">MDYNHRNAMFSLRIVTTDAYQAVPIPGLDVCHSDFSGTETKFVPVIRIYGSTPAGQKCCMHVHGLFPYLYVRYDGSQPVDRYLKQVASSIDRAVNVALGNASSAKHHVYKVSLVSAIPFYGFHPKEELFLKIYLYSPNMVKKVADLLQGGAILNKPFQPHETHIPFNLQFFIDYNLYGMNLIHLSAVKFRRSQQQADGPRGPEVKRSDDLSPTAALLNDSNKSSLHSSQNIWDAENIAEDMLLGAEVERQSTCELEVDAVAADIMNRMEVDANLGANPGLVALWEDEKQRRKEKGDTSNISPPESQERGFIPPTESDQMFRERLLDIIRRHQAIVQSQSQSSEGSQNSMEVVESSVPCSPASVVDFHLSEENSRASADTVLLGDEDADEPVVDEKCIQRVVSFSQSFQGSPDEIDSQCLGGSQDQELAKILAKMADDSSPISSQVESQVYNLEDQDSILHGGPQTEEEEEDRDGGEGEDVEKDIEDSILMSQSVWNELQEEMTQERILGDSLDEDCDMKNVEKTSSDSEEDEIPQYDGPGDVSGPTKKRLGPRGPVLPCGQNKYPLTYTISASKSLETRNSFSPGEIPLPVHKCHVVLNDFRKEQYTKMKPQQKNLNLNLQAPRLANEETGLPLNIPEQKSKEQGPLSSKEDTGVSVPDIKNSSTTGIKEVNAGKICQRRRSRVRPFISPKPNSPPYQSPRRIEQPPSTVHQHSPTETISQSSNGESGLYTVESFDAMRKNAESTAKFPNTKSTSETDKFKVSDTKSDLKLSQRTVLQQRLHDDRGREIENGTCNAEEDSSSAVKTYFPVKKNGCNLQNKKKAVCSAELEPPKLTRMVNRKSFEDLYEEFMPNSPPDLNEDKHSATVDDKCNNKDKKLTEKMNYKGPTENFPNFTTPKKTVVTNTSSKDPIVQREENLSTFAQKSHVCSGDGSPSPNSDFNSLPFPNKTTVDLGSDNEDAPYLDSVGCDDLFHSDTAISSPMKPYSDSASVKSRSSSVSPTRLVLPKVFATYSKKEQQQEHSLLGETQDEISTDFKSSPLKITELRKKLQKLKAKTDLISPSKSDMQREDSNGECQTRTKQRSKLSLKKKLEEKRKRTSKGIDQAERLWDSSILHSNSLILNSTQRFSTALEEPAEFSDHKEDDDNGSTTPTLQQKTGTSLKRFYDTESHNNHKSMQNVSLGSKTGEFVHLNSFCDTSSMHNGCDNVLVPLEVVTRFDISKIGKERLKLRKMSRQDIQKKVHACDSSSETKMVHTDIHSSVKETSGSVMESKAKKLDYFNEETPVQGPDLKAKAENKDERADETESMVSETQNKNVIPSIDIIEKNINDAIDKDDANYTSSVASEESAPSNDTDIEPQEKMVEIGRVIFHDVNLSVASVTCNRMDSPRIFLSPEMDATDQPILGTETKEDQSKPPLLSDNVTLLKQTEDSLDNELFPGGVLNGDKMVEVGADDTSELGPAIILPTTDHNEVIEKPPVLQQKGNNTTLKSRTKGMLKLKKKKLEPITEAISRQNASLEETVEFPNHEKSSESVQHEELVESPVGIPNPQDMSYIFTNEDIPLSRRSQRKRKRKLKFGANSDFYEFGSISGSFREKTSIAAAKKLNRPTSKMTSKRTIKPAVPPIKILLVKKFKGVKELRVAVEKLHIGVSKTVNAKDFIQKTNLRDQNQEGIGKPRIIPHKNLGRIPRKYITAEKFRANSASVHGSNKKRKYHNGASGKFKDINLPSSAWDVITNQLNKRGGNAHNIELKFRNSQDGTVLPSLLPPDDTPVSKLPSYTDTTDDFQTSYDDVLYKMSYFTPKVDEEGNRSPPRPWSPCSLPEETDDIRDKSKINTQQTIERDGHISAIKLKDSITCDNNFESCTVSTLSAESLSKTIVSPRKPREILKSRSSIDATVDSPLCYEGSLPICKSPEHWLSAPSSLSSNSSESSELPCGQRSRHSTHSSIGDVIDSSIPYLVPQTDESLVSFSDEPDGTSQHSAEYERSRMSPPTLSPSQPDPNADDSQQSVDNENGPPELMPSVSYPETPNEKVKNHQRLFTTGSQIVLESSCESSTFGALDKGNKLPGSEESQHSLNSEMSESLLDEPCSPRSSVTYGSPFCEESNDSFLSSHASEGSSNRCSAPVLVRSLSPCSSKSKCSEKDLHSNSQTSAASENPQVKLTAVNKKTLSSKKNLFHSTEHIPTEREKVSNNSNRRSEPGNNVSETDVKSLDGMAEFFTRYTIQSKPMDLSMGKSESRKETGFDTSTPINDEDAFLEETETVNHTPFKQNTTTQVDQTAKLPAQDQDEFTESRQLPHEIPQSYSTPVLPKSSLISTSPVNGSVSPSSPRGRPRLKNLNSIVNRLKAKQLNFDGEDESGITKEHVGKTDVLGNGCDKDPNVHLPEGDMPAKVVTSPDLYGDSFDSPSDLPDHKDNDDLSNQGNSVVMGAMSQEVQTKDRDTPADNLGVLAAPEPTDAACTSEGLEFNPTCQRSATVLTPVRLPPSRDEVIKSLVSFDLGEEQVVDPHCSVPQDMPEKPKELGGRVLKLQSPLVADLPDYRTELPITMIQGWQFRMASKFSGQEFLSQGDDFSLIDEIKKNPELKKSLHGNTKVVMTPCRPPPNVRSVRRWLHGKGAKEEKIPKSTDPCESTKVEPSLSDKKSESCEIAIDEKGPDVMPKTSKPDFVKIVYLKRTLSDSKDVESVSYEKEISNPPARLKSPTRWDQSPPLSACTATPSVSRKRKLSDDVTPSTSTPSIPQSRKRKVSEDSNSSLQHSTPVKKASFIDIEVPSCTPIVGEKMKTGNDDSPSTSAATPARKLSRIRRLSTGTENLLRKTLLSSQMKNAAGTPLNQRIVSQIEGPSPNNTYGFKVSLQNLQDAKAVHEVQHLTVMSMELFIWTRGDLRPDPEFDAIGSVFYHILNDTTETEKRTSTGVIIVDPVSASLEQDEGRRLSADAAGPSTGKLSHREKTLLQKSGVSLMETSYVKDERELFVKFLELLRKWDPDILVGFEIQMLSWGYLLQRAAHLEVNLCSLISRIPGEDKRSSFSAEKDEWGADYNSEIHIAGRIVLNLWRILRHEVTLNIYSFENIAFHVLHRRIPCFSFKQLTSWYGHRTDLYRWRTIAHYVTRTKGNIEIMQQLDLIEKTSEFGRVFGIEFYHVLSRGSQYRVESMMLRLAKPMNYVAVSPSVQQRAKMKAPECIPLTLEPESRFYSHPVVVLDFQSLYPSIMIAYNYCYSTCMGRVDKLGEFQFGCTSLRVTPSTLKKMKNSVSVSPSGVAFVQSDVRKGIISSMVEEILNTRLMVKKAMKKHKGDKALERLLNARQLGLKLIANVTFGYTSANFSGRMPCVEIGDSIVSKARETLERAIQMVEETEKWGAKVVYGDTDSLFILLKGRTKEQAFKIGQEIADAVTAANPKPIKLKFEKVYLPCVLQTKKRYVGFMYETVDQKEPVFDAKGIETVRRDSCSAVSKILERSIKILFTTRDVSQVKQYVQKQCVKVMEGKASMQDLIFAKEYRGKAGYKPMACVPALELSKKMLAADRRSEPRVGERVPYVIVYGSPGLPLIQLVRSPVEVLQDSSLRLNAVYYITKQILPPLARLFSLIGVDVFSWYQDLPRVIRAAPAMDIASDTKKGTISQYFNNINCPVCGELTKQGVCGQCQTDPQTAVTVLNSRILKWERTQQQLLKICGSCMGTMDSNMPCTSLDCPILYRLDRATKEVQQAPRLRQVIEDMF</sequence>
<evidence type="ECO:0000259" key="18">
    <source>
        <dbReference type="Pfam" id="PF14260"/>
    </source>
</evidence>
<feature type="region of interest" description="Disordered" evidence="15">
    <location>
        <begin position="2611"/>
        <end position="2640"/>
    </location>
</feature>
<evidence type="ECO:0000256" key="6">
    <source>
        <dbReference type="ARBA" id="ARBA00022695"/>
    </source>
</evidence>
<dbReference type="FunFam" id="1.10.287.690:FF:000002">
    <property type="entry name" value="DNA polymerase zeta"/>
    <property type="match status" value="1"/>
</dbReference>
<gene>
    <name evidence="22" type="primary">LOC106157871</name>
</gene>
<feature type="compositionally biased region" description="Acidic residues" evidence="15">
    <location>
        <begin position="465"/>
        <end position="485"/>
    </location>
</feature>
<evidence type="ECO:0000256" key="1">
    <source>
        <dbReference type="ARBA" id="ARBA00001966"/>
    </source>
</evidence>
<dbReference type="STRING" id="7574.A0A1S3HSU5"/>
<feature type="region of interest" description="Disordered" evidence="15">
    <location>
        <begin position="2131"/>
        <end position="2207"/>
    </location>
</feature>
<feature type="compositionally biased region" description="Polar residues" evidence="15">
    <location>
        <begin position="439"/>
        <end position="450"/>
    </location>
</feature>
<dbReference type="InterPro" id="IPR030559">
    <property type="entry name" value="PolZ_Rev3"/>
</dbReference>
<feature type="compositionally biased region" description="Polar residues" evidence="15">
    <location>
        <begin position="890"/>
        <end position="907"/>
    </location>
</feature>
<accession>A0A1S3HSU5</accession>
<protein>
    <recommendedName>
        <fullName evidence="4">DNA polymerase zeta catalytic subunit</fullName>
        <ecNumber evidence="3">2.7.7.7</ecNumber>
    </recommendedName>
</protein>
<feature type="compositionally biased region" description="Basic and acidic residues" evidence="15">
    <location>
        <begin position="639"/>
        <end position="653"/>
    </location>
</feature>
<keyword evidence="7" id="KW-0479">Metal-binding</keyword>
<dbReference type="Gene3D" id="1.10.132.60">
    <property type="entry name" value="DNA polymerase family B, C-terminal domain"/>
    <property type="match status" value="1"/>
</dbReference>
<dbReference type="EC" id="2.7.7.7" evidence="3"/>
<feature type="region of interest" description="Disordered" evidence="15">
    <location>
        <begin position="1965"/>
        <end position="2028"/>
    </location>
</feature>
<evidence type="ECO:0000256" key="9">
    <source>
        <dbReference type="ARBA" id="ARBA00022833"/>
    </source>
</evidence>
<dbReference type="Gene3D" id="3.90.1600.10">
    <property type="entry name" value="Palm domain of DNA polymerase"/>
    <property type="match status" value="1"/>
</dbReference>
<feature type="domain" description="DNA-directed DNA polymerase family B multifunctional" evidence="16">
    <location>
        <begin position="3133"/>
        <end position="3580"/>
    </location>
</feature>
<keyword evidence="12" id="KW-0411">Iron-sulfur</keyword>
<dbReference type="InterPro" id="IPR006134">
    <property type="entry name" value="DNA-dir_DNA_pol_B_multi_dom"/>
</dbReference>
<dbReference type="CDD" id="cd05778">
    <property type="entry name" value="DNA_polB_zeta_exo"/>
    <property type="match status" value="1"/>
</dbReference>
<dbReference type="FunFam" id="3.30.342.10:FF:000002">
    <property type="entry name" value="DNA polymerase zeta catalytic subunit isoform X1"/>
    <property type="match status" value="1"/>
</dbReference>
<feature type="compositionally biased region" description="Basic residues" evidence="15">
    <location>
        <begin position="1079"/>
        <end position="1088"/>
    </location>
</feature>
<evidence type="ECO:0000256" key="12">
    <source>
        <dbReference type="ARBA" id="ARBA00023014"/>
    </source>
</evidence>
<keyword evidence="9" id="KW-0862">Zinc</keyword>
<dbReference type="GeneID" id="106157871"/>
<comment type="catalytic activity">
    <reaction evidence="14">
        <text>DNA(n) + a 2'-deoxyribonucleoside 5'-triphosphate = DNA(n+1) + diphosphate</text>
        <dbReference type="Rhea" id="RHEA:22508"/>
        <dbReference type="Rhea" id="RHEA-COMP:17339"/>
        <dbReference type="Rhea" id="RHEA-COMP:17340"/>
        <dbReference type="ChEBI" id="CHEBI:33019"/>
        <dbReference type="ChEBI" id="CHEBI:61560"/>
        <dbReference type="ChEBI" id="CHEBI:173112"/>
        <dbReference type="EC" id="2.7.7.7"/>
    </reaction>
</comment>
<dbReference type="FunFam" id="3.30.420.10:FF:000024">
    <property type="entry name" value="DNA polymerase zeta catalytic subunit"/>
    <property type="match status" value="1"/>
</dbReference>
<evidence type="ECO:0000256" key="5">
    <source>
        <dbReference type="ARBA" id="ARBA00022679"/>
    </source>
</evidence>
<feature type="region of interest" description="Disordered" evidence="15">
    <location>
        <begin position="2054"/>
        <end position="2089"/>
    </location>
</feature>
<feature type="compositionally biased region" description="Polar residues" evidence="15">
    <location>
        <begin position="2699"/>
        <end position="2715"/>
    </location>
</feature>
<feature type="compositionally biased region" description="Basic and acidic residues" evidence="15">
    <location>
        <begin position="2626"/>
        <end position="2640"/>
    </location>
</feature>
<feature type="compositionally biased region" description="Low complexity" evidence="15">
    <location>
        <begin position="2726"/>
        <end position="2735"/>
    </location>
</feature>
<dbReference type="Gene3D" id="3.30.342.10">
    <property type="entry name" value="DNA Polymerase, chain B, domain 1"/>
    <property type="match status" value="1"/>
</dbReference>
<feature type="domain" description="C4-type zinc-finger of DNA polymerase delta" evidence="18">
    <location>
        <begin position="3622"/>
        <end position="3689"/>
    </location>
</feature>